<keyword evidence="3" id="KW-1003">Cell membrane</keyword>
<dbReference type="STRING" id="1121001.SAMN02745857_02371"/>
<name>A0A1W1XRL5_9NEIS</name>
<evidence type="ECO:0000313" key="9">
    <source>
        <dbReference type="Proteomes" id="UP000192761"/>
    </source>
</evidence>
<feature type="transmembrane region" description="Helical" evidence="7">
    <location>
        <begin position="118"/>
        <end position="138"/>
    </location>
</feature>
<organism evidence="8 9">
    <name type="scientific">Andreprevotia lacus DSM 23236</name>
    <dbReference type="NCBI Taxonomy" id="1121001"/>
    <lineage>
        <taxon>Bacteria</taxon>
        <taxon>Pseudomonadati</taxon>
        <taxon>Pseudomonadota</taxon>
        <taxon>Betaproteobacteria</taxon>
        <taxon>Neisseriales</taxon>
        <taxon>Chitinibacteraceae</taxon>
        <taxon>Andreprevotia</taxon>
    </lineage>
</organism>
<evidence type="ECO:0000256" key="7">
    <source>
        <dbReference type="SAM" id="Phobius"/>
    </source>
</evidence>
<dbReference type="AlphaFoldDB" id="A0A1W1XRL5"/>
<evidence type="ECO:0000256" key="4">
    <source>
        <dbReference type="ARBA" id="ARBA00022692"/>
    </source>
</evidence>
<dbReference type="PIRSF" id="PIRSF004810">
    <property type="entry name" value="ChrA"/>
    <property type="match status" value="1"/>
</dbReference>
<dbReference type="Pfam" id="PF02417">
    <property type="entry name" value="Chromate_transp"/>
    <property type="match status" value="2"/>
</dbReference>
<evidence type="ECO:0000256" key="5">
    <source>
        <dbReference type="ARBA" id="ARBA00022989"/>
    </source>
</evidence>
<feature type="transmembrane region" description="Helical" evidence="7">
    <location>
        <begin position="20"/>
        <end position="39"/>
    </location>
</feature>
<evidence type="ECO:0000256" key="3">
    <source>
        <dbReference type="ARBA" id="ARBA00022475"/>
    </source>
</evidence>
<evidence type="ECO:0000256" key="6">
    <source>
        <dbReference type="ARBA" id="ARBA00023136"/>
    </source>
</evidence>
<keyword evidence="4 7" id="KW-0812">Transmembrane</keyword>
<keyword evidence="9" id="KW-1185">Reference proteome</keyword>
<feature type="transmembrane region" description="Helical" evidence="7">
    <location>
        <begin position="259"/>
        <end position="280"/>
    </location>
</feature>
<comment type="similarity">
    <text evidence="2">Belongs to the chromate ion transporter (CHR) (TC 2.A.51) family.</text>
</comment>
<evidence type="ECO:0000313" key="8">
    <source>
        <dbReference type="EMBL" id="SMC26148.1"/>
    </source>
</evidence>
<dbReference type="InterPro" id="IPR014047">
    <property type="entry name" value="Chr_Tranpt_l_chain"/>
</dbReference>
<accession>A0A1W1XRL5</accession>
<keyword evidence="5 7" id="KW-1133">Transmembrane helix</keyword>
<dbReference type="RefSeq" id="WP_084091019.1">
    <property type="nucleotide sequence ID" value="NZ_FWXD01000013.1"/>
</dbReference>
<feature type="transmembrane region" description="Helical" evidence="7">
    <location>
        <begin position="309"/>
        <end position="327"/>
    </location>
</feature>
<proteinExistence type="inferred from homology"/>
<dbReference type="OrthoDB" id="8969999at2"/>
<feature type="transmembrane region" description="Helical" evidence="7">
    <location>
        <begin position="377"/>
        <end position="399"/>
    </location>
</feature>
<dbReference type="NCBIfam" id="TIGR00937">
    <property type="entry name" value="2A51"/>
    <property type="match status" value="1"/>
</dbReference>
<reference evidence="8 9" key="1">
    <citation type="submission" date="2017-04" db="EMBL/GenBank/DDBJ databases">
        <authorList>
            <person name="Afonso C.L."/>
            <person name="Miller P.J."/>
            <person name="Scott M.A."/>
            <person name="Spackman E."/>
            <person name="Goraichik I."/>
            <person name="Dimitrov K.M."/>
            <person name="Suarez D.L."/>
            <person name="Swayne D.E."/>
        </authorList>
    </citation>
    <scope>NUCLEOTIDE SEQUENCE [LARGE SCALE GENOMIC DNA]</scope>
    <source>
        <strain evidence="8 9">DSM 23236</strain>
    </source>
</reference>
<dbReference type="InterPro" id="IPR003370">
    <property type="entry name" value="Chromate_transpt"/>
</dbReference>
<evidence type="ECO:0000256" key="1">
    <source>
        <dbReference type="ARBA" id="ARBA00004651"/>
    </source>
</evidence>
<dbReference type="PANTHER" id="PTHR33567:SF3">
    <property type="entry name" value="CHROMATE ION TRANSPORTER (EUROFUNG)"/>
    <property type="match status" value="1"/>
</dbReference>
<comment type="subcellular location">
    <subcellularLocation>
        <location evidence="1">Cell membrane</location>
        <topology evidence="1">Multi-pass membrane protein</topology>
    </subcellularLocation>
</comment>
<feature type="transmembrane region" description="Helical" evidence="7">
    <location>
        <begin position="226"/>
        <end position="247"/>
    </location>
</feature>
<dbReference type="GO" id="GO:0005886">
    <property type="term" value="C:plasma membrane"/>
    <property type="evidence" value="ECO:0007669"/>
    <property type="project" value="UniProtKB-SubCell"/>
</dbReference>
<feature type="transmembrane region" description="Helical" evidence="7">
    <location>
        <begin position="334"/>
        <end position="357"/>
    </location>
</feature>
<feature type="transmembrane region" description="Helical" evidence="7">
    <location>
        <begin position="150"/>
        <end position="182"/>
    </location>
</feature>
<gene>
    <name evidence="8" type="ORF">SAMN02745857_02371</name>
</gene>
<feature type="transmembrane region" description="Helical" evidence="7">
    <location>
        <begin position="429"/>
        <end position="447"/>
    </location>
</feature>
<feature type="transmembrane region" description="Helical" evidence="7">
    <location>
        <begin position="89"/>
        <end position="112"/>
    </location>
</feature>
<dbReference type="EMBL" id="FWXD01000013">
    <property type="protein sequence ID" value="SMC26148.1"/>
    <property type="molecule type" value="Genomic_DNA"/>
</dbReference>
<dbReference type="Proteomes" id="UP000192761">
    <property type="component" value="Unassembled WGS sequence"/>
</dbReference>
<sequence>MQRDLPAQPPATISYWQALLFWLKLGFISFGGPAGQIAIMHQELVERRRWISERRFLHALNYCMVLPGPEAQQLATYIGWLMHRTRGGLTAGILFVLPSLFILIALSWVYIAFGQVDWVAGLFYGIKPAVTAIVVHAAHRIGGRALKNRVLWAIAAAAFVAIFVLKAPFPLIVAVAALLGWLGGRYAPGYFAGSGGHGKAQASYGPALIDDGTPPPAHARFGWGRLLGVLAVGLLLWLLPMGALLAIDGWEGSYTQMGWFFSKAALLTFGGAYAVLPYVYQGAVSHYGWLSPTQMVDGLALGETTPGPLIMVVAFVGFIGAYTHALLGPDALFVAGALGAALVTWFTFLPSFVFILAGGPLVEATHGDLKFTAPLTAITAAVVGVIVNLALFFGYHVLWPLGWHGYFDWPSALIALGAAVALFRYKRNVIHVIGACALAGLLIKGLLPAVG</sequence>
<evidence type="ECO:0000256" key="2">
    <source>
        <dbReference type="ARBA" id="ARBA00005262"/>
    </source>
</evidence>
<keyword evidence="6 7" id="KW-0472">Membrane</keyword>
<dbReference type="PANTHER" id="PTHR33567">
    <property type="entry name" value="CHROMATE ION TRANSPORTER (EUROFUNG)"/>
    <property type="match status" value="1"/>
</dbReference>
<protein>
    <submittedName>
        <fullName evidence="8">Chromate transporter</fullName>
    </submittedName>
</protein>
<dbReference type="GO" id="GO:0015109">
    <property type="term" value="F:chromate transmembrane transporter activity"/>
    <property type="evidence" value="ECO:0007669"/>
    <property type="project" value="InterPro"/>
</dbReference>